<evidence type="ECO:0000256" key="4">
    <source>
        <dbReference type="ARBA" id="ARBA00023067"/>
    </source>
</evidence>
<comment type="subcellular location">
    <subcellularLocation>
        <location evidence="1">Nucleus</location>
    </subcellularLocation>
</comment>
<dbReference type="GO" id="GO:0007076">
    <property type="term" value="P:mitotic chromosome condensation"/>
    <property type="evidence" value="ECO:0007669"/>
    <property type="project" value="InterPro"/>
</dbReference>
<organism evidence="10 11">
    <name type="scientific">Bombyx mandarina</name>
    <name type="common">Wild silk moth</name>
    <name type="synonym">Wild silkworm</name>
    <dbReference type="NCBI Taxonomy" id="7092"/>
    <lineage>
        <taxon>Eukaryota</taxon>
        <taxon>Metazoa</taxon>
        <taxon>Ecdysozoa</taxon>
        <taxon>Arthropoda</taxon>
        <taxon>Hexapoda</taxon>
        <taxon>Insecta</taxon>
        <taxon>Pterygota</taxon>
        <taxon>Neoptera</taxon>
        <taxon>Endopterygota</taxon>
        <taxon>Lepidoptera</taxon>
        <taxon>Glossata</taxon>
        <taxon>Ditrysia</taxon>
        <taxon>Bombycoidea</taxon>
        <taxon>Bombycidae</taxon>
        <taxon>Bombycinae</taxon>
        <taxon>Bombyx</taxon>
    </lineage>
</organism>
<dbReference type="OrthoDB" id="10263978at2759"/>
<name>A0A6J2JSZ0_BOMMA</name>
<dbReference type="PANTHER" id="PTHR14222:SF1">
    <property type="entry name" value="CONDENSIN-2 COMPLEX SUBUNIT D3"/>
    <property type="match status" value="1"/>
</dbReference>
<keyword evidence="2" id="KW-0132">Cell division</keyword>
<evidence type="ECO:0000256" key="5">
    <source>
        <dbReference type="ARBA" id="ARBA00023242"/>
    </source>
</evidence>
<feature type="coiled-coil region" evidence="7">
    <location>
        <begin position="1578"/>
        <end position="1612"/>
    </location>
</feature>
<evidence type="ECO:0000256" key="1">
    <source>
        <dbReference type="ARBA" id="ARBA00004123"/>
    </source>
</evidence>
<dbReference type="GO" id="GO:0005634">
    <property type="term" value="C:nucleus"/>
    <property type="evidence" value="ECO:0007669"/>
    <property type="project" value="UniProtKB-SubCell"/>
</dbReference>
<feature type="compositionally biased region" description="Polar residues" evidence="8">
    <location>
        <begin position="1620"/>
        <end position="1630"/>
    </location>
</feature>
<evidence type="ECO:0000256" key="2">
    <source>
        <dbReference type="ARBA" id="ARBA00022618"/>
    </source>
</evidence>
<feature type="compositionally biased region" description="Polar residues" evidence="8">
    <location>
        <begin position="384"/>
        <end position="394"/>
    </location>
</feature>
<dbReference type="InterPro" id="IPR011989">
    <property type="entry name" value="ARM-like"/>
</dbReference>
<keyword evidence="4" id="KW-0226">DNA condensation</keyword>
<feature type="region of interest" description="Disordered" evidence="8">
    <location>
        <begin position="1620"/>
        <end position="1659"/>
    </location>
</feature>
<evidence type="ECO:0000256" key="6">
    <source>
        <dbReference type="ARBA" id="ARBA00023306"/>
    </source>
</evidence>
<dbReference type="GO" id="GO:0000796">
    <property type="term" value="C:condensin complex"/>
    <property type="evidence" value="ECO:0007669"/>
    <property type="project" value="TreeGrafter"/>
</dbReference>
<keyword evidence="7" id="KW-0175">Coiled coil</keyword>
<keyword evidence="5" id="KW-0539">Nucleus</keyword>
<feature type="compositionally biased region" description="Basic residues" evidence="8">
    <location>
        <begin position="1639"/>
        <end position="1659"/>
    </location>
</feature>
<sequence>MDLILSELSNLFLQHLDEGWVQAVYSSEFLDFGELPPEYEITLDNNSLSVILTNIMKSCDAWLNLEFLSHEEKSWAALSHQVPYKKLLALIGYYIDLGIKNVANKEKRNNALMASLLYYKLLSIPGYKAYHIYHSQIFVLSLACLGFPKAMCDNEYNFLNAKELTREVNSVIDGLKQFVMVLKIVIEQLQLNPSDMNFEDILSNMIDIIGCAIVNKLNVDKIELGKVSSVIYEMIDILLCDVNREPNPAAIRLLFKCLLPKFISASTDYRSVNNIVRASYVTYSGLLLSKYGKAALPGYSVLLQHLCYTLDGLERAEVRNSRVSLIVGLMSLLPKKSHRKTVKWVLKLSTTSKVAHRQIAMEILSNLLSSDLEESKPENEDSSKNNQPNGQGNENAHDNIENVADNDENQVIHENGARPEDTVTTEDESSQDTFMEIPDQEVIEEDMAGLLRQRSHTVRHSELLRAIYERLNDVSSTLRARAFSIITECVTHERQHVRDAVKEVQGARGEACRLVAAAARGVCDERAAVRRAALSLLQRVLAAHHTAPVDADLALLVGLCRDASIIVRSAAIAALGEMVTQIPTEAVFDAFLAGPMHQLSDPENKVQEQVVTQIQQLLTDRIDTFVSNQFSSVPWMFLDGITRHNMRRHLQKACTLLSKTSNCINHRLVDVVSTHLGAADDRRDLQCLVLLTGVARLVDYSDIGFVLDYYYKLADDTEERDVRLMPLTVELLSVWSRFATNEQRHALREHLVRRLATSEDETSRIPIATLAAQLDPENLQWATEMMQLSEQRAASGADVREWLRAADLALVSPAPPAPSLMQLFLDALANPPPEWDGAEMGACVAGAGRLCVRARGAACRAAPRFAALLRDCAAPTAARLNALLVLTDICTRYTSIVEPLLECVCGCLSRESPPELRRAAARALTRLLLAGFLRLRTPLYYKYCALLADEDNDVREPAEYYMTCCLTTETIFHHFVDCVLYYNNETGNHTKCQRNKQSNLWSNPLSVGYRLKSILLVGLCRDASIIVRSAAIAALGEMVTQIPTEAVFDAFLAGPMHQLSDPENKVQEQVVTQIQQLLTDRVDTFVSNQFSPVPWMFLDGITRHNMRRHLQKACTLLSKTSNCINHRLVDVVSTHLGAADDRRDLQCLVLLTGVARLVDYSDIGFVLDYYYKLADDTEERDVRLMPLTVELLSVWSRFASNEQRHALREHLVRRLATSEDETSRIPIATLAAQLDPENLQWATEMMQLSEQRAASGADVREWLRAADLALVSPAPPAPSLMQLFLDALANPPPEWDGAEMGACVAGAGRLCVRARGAACRAAPRFAALLRDCAAPTAARLNALLVLTDICTRYTSIVEPLLECVCGCLSRESPPELRRAAARALTRLLLAGFLRLRTPLYYKYCALLADEDNDVREPAEYYMTCCLTTETIFHHFVDCVLYYNNETEKMSFDARQLIYDVMLQRMSLVQRLNAQCRLAREVLQHAADLTDEGAGELPPALHAALLDTITVLCGPRMKLPRKPMANGEPADIDDLQERVTTNIVSHKMKRTVAEVVVPAVLRLYSRLQLRGGQLAAYLVKLATDLLNDYRHEIEELIENDEELVERINQFQETIGIESSFGNTRNLVTTSAPPDPETPRAPRRKAPRQYKGPPKKRALKI</sequence>
<dbReference type="GO" id="GO:0042393">
    <property type="term" value="F:histone binding"/>
    <property type="evidence" value="ECO:0007669"/>
    <property type="project" value="TreeGrafter"/>
</dbReference>
<keyword evidence="10" id="KW-1185">Reference proteome</keyword>
<dbReference type="GeneID" id="114244716"/>
<dbReference type="Proteomes" id="UP000504629">
    <property type="component" value="Unplaced"/>
</dbReference>
<feature type="region of interest" description="Disordered" evidence="8">
    <location>
        <begin position="413"/>
        <end position="432"/>
    </location>
</feature>
<keyword evidence="6" id="KW-0131">Cell cycle</keyword>
<dbReference type="SUPFAM" id="SSF48371">
    <property type="entry name" value="ARM repeat"/>
    <property type="match status" value="1"/>
</dbReference>
<evidence type="ECO:0000256" key="8">
    <source>
        <dbReference type="SAM" id="MobiDB-lite"/>
    </source>
</evidence>
<dbReference type="PANTHER" id="PTHR14222">
    <property type="entry name" value="CONDENSIN"/>
    <property type="match status" value="1"/>
</dbReference>
<dbReference type="GO" id="GO:0010032">
    <property type="term" value="P:meiotic chromosome condensation"/>
    <property type="evidence" value="ECO:0007669"/>
    <property type="project" value="TreeGrafter"/>
</dbReference>
<dbReference type="InterPro" id="IPR016024">
    <property type="entry name" value="ARM-type_fold"/>
</dbReference>
<evidence type="ECO:0000256" key="7">
    <source>
        <dbReference type="SAM" id="Coils"/>
    </source>
</evidence>
<dbReference type="InterPro" id="IPR032682">
    <property type="entry name" value="Cnd1_C"/>
</dbReference>
<evidence type="ECO:0000259" key="9">
    <source>
        <dbReference type="Pfam" id="PF12717"/>
    </source>
</evidence>
<evidence type="ECO:0000313" key="11">
    <source>
        <dbReference type="RefSeq" id="XP_028032403.1"/>
    </source>
</evidence>
<dbReference type="KEGG" id="bman:114244716"/>
<keyword evidence="3" id="KW-0498">Mitosis</keyword>
<evidence type="ECO:0000256" key="3">
    <source>
        <dbReference type="ARBA" id="ARBA00022776"/>
    </source>
</evidence>
<reference evidence="11" key="1">
    <citation type="submission" date="2025-08" db="UniProtKB">
        <authorList>
            <consortium name="RefSeq"/>
        </authorList>
    </citation>
    <scope>IDENTIFICATION</scope>
    <source>
        <tissue evidence="11">Silk gland</tissue>
    </source>
</reference>
<protein>
    <submittedName>
        <fullName evidence="11">Condensin-2 complex subunit D3-like</fullName>
    </submittedName>
</protein>
<evidence type="ECO:0000313" key="10">
    <source>
        <dbReference type="Proteomes" id="UP000504629"/>
    </source>
</evidence>
<proteinExistence type="predicted"/>
<dbReference type="Pfam" id="PF12717">
    <property type="entry name" value="Cnd1"/>
    <property type="match status" value="1"/>
</dbReference>
<dbReference type="InterPro" id="IPR026971">
    <property type="entry name" value="CND1/NCAPD3"/>
</dbReference>
<dbReference type="RefSeq" id="XP_028032403.1">
    <property type="nucleotide sequence ID" value="XM_028176602.1"/>
</dbReference>
<dbReference type="GO" id="GO:0000779">
    <property type="term" value="C:condensed chromosome, centromeric region"/>
    <property type="evidence" value="ECO:0007669"/>
    <property type="project" value="TreeGrafter"/>
</dbReference>
<accession>A0A6J2JSZ0</accession>
<dbReference type="Gene3D" id="1.25.10.10">
    <property type="entry name" value="Leucine-rich Repeat Variant"/>
    <property type="match status" value="2"/>
</dbReference>
<dbReference type="GO" id="GO:0051301">
    <property type="term" value="P:cell division"/>
    <property type="evidence" value="ECO:0007669"/>
    <property type="project" value="UniProtKB-KW"/>
</dbReference>
<feature type="compositionally biased region" description="Basic and acidic residues" evidence="8">
    <location>
        <begin position="373"/>
        <end position="383"/>
    </location>
</feature>
<feature type="region of interest" description="Disordered" evidence="8">
    <location>
        <begin position="371"/>
        <end position="399"/>
    </location>
</feature>
<gene>
    <name evidence="11" type="primary">LOC114244716</name>
</gene>
<feature type="domain" description="Condensin complex subunit 1 C-terminal" evidence="9">
    <location>
        <begin position="1339"/>
        <end position="1463"/>
    </location>
</feature>